<dbReference type="Proteomes" id="UP000321400">
    <property type="component" value="Unassembled WGS sequence"/>
</dbReference>
<comment type="caution">
    <text evidence="1">The sequence shown here is derived from an EMBL/GenBank/DDBJ whole genome shotgun (WGS) entry which is preliminary data.</text>
</comment>
<dbReference type="InterPro" id="IPR019700">
    <property type="entry name" value="Sigma-G_inhibitor_Gin"/>
</dbReference>
<dbReference type="Pfam" id="PF10764">
    <property type="entry name" value="Gin"/>
    <property type="match status" value="1"/>
</dbReference>
<accession>A0A511X4P2</accession>
<evidence type="ECO:0000313" key="1">
    <source>
        <dbReference type="EMBL" id="GEN57920.1"/>
    </source>
</evidence>
<gene>
    <name evidence="1" type="ORF">HAL01_23840</name>
</gene>
<organism evidence="1 2">
    <name type="scientific">Halolactibacillus alkaliphilus</name>
    <dbReference type="NCBI Taxonomy" id="442899"/>
    <lineage>
        <taxon>Bacteria</taxon>
        <taxon>Bacillati</taxon>
        <taxon>Bacillota</taxon>
        <taxon>Bacilli</taxon>
        <taxon>Bacillales</taxon>
        <taxon>Bacillaceae</taxon>
        <taxon>Halolactibacillus</taxon>
    </lineage>
</organism>
<evidence type="ECO:0000313" key="2">
    <source>
        <dbReference type="Proteomes" id="UP000321400"/>
    </source>
</evidence>
<proteinExistence type="predicted"/>
<name>A0A511X4P2_9BACI</name>
<evidence type="ECO:0008006" key="3">
    <source>
        <dbReference type="Google" id="ProtNLM"/>
    </source>
</evidence>
<dbReference type="AlphaFoldDB" id="A0A511X4P2"/>
<dbReference type="STRING" id="442899.SAMN05720591_1433"/>
<keyword evidence="2" id="KW-1185">Reference proteome</keyword>
<dbReference type="EMBL" id="BJYE01000047">
    <property type="protein sequence ID" value="GEN57920.1"/>
    <property type="molecule type" value="Genomic_DNA"/>
</dbReference>
<reference evidence="1 2" key="1">
    <citation type="submission" date="2019-07" db="EMBL/GenBank/DDBJ databases">
        <title>Whole genome shotgun sequence of Halolactibacillus alkaliphilus NBRC 103919.</title>
        <authorList>
            <person name="Hosoyama A."/>
            <person name="Uohara A."/>
            <person name="Ohji S."/>
            <person name="Ichikawa N."/>
        </authorList>
    </citation>
    <scope>NUCLEOTIDE SEQUENCE [LARGE SCALE GENOMIC DNA]</scope>
    <source>
        <strain evidence="1 2">NBRC 103919</strain>
    </source>
</reference>
<dbReference type="RefSeq" id="WP_089803547.1">
    <property type="nucleotide sequence ID" value="NZ_BJYE01000047.1"/>
</dbReference>
<protein>
    <recommendedName>
        <fullName evidence="3">Protein CsfB</fullName>
    </recommendedName>
</protein>
<sequence>MTCSLCHEASTDYLKLYYLLICPLCEEKLLKLKPETSDYQYLVYKLNECRKRHNQMSTL</sequence>